<dbReference type="InterPro" id="IPR036291">
    <property type="entry name" value="NAD(P)-bd_dom_sf"/>
</dbReference>
<dbReference type="PANTHER" id="PTHR13812:SF19">
    <property type="entry name" value="KETIMINE REDUCTASE MU-CRYSTALLIN"/>
    <property type="match status" value="1"/>
</dbReference>
<comment type="caution">
    <text evidence="1">The sequence shown here is derived from an EMBL/GenBank/DDBJ whole genome shotgun (WGS) entry which is preliminary data.</text>
</comment>
<dbReference type="EMBL" id="BOMG01000096">
    <property type="protein sequence ID" value="GID59319.1"/>
    <property type="molecule type" value="Genomic_DNA"/>
</dbReference>
<organism evidence="1 2">
    <name type="scientific">Actinoplanes couchii</name>
    <dbReference type="NCBI Taxonomy" id="403638"/>
    <lineage>
        <taxon>Bacteria</taxon>
        <taxon>Bacillati</taxon>
        <taxon>Actinomycetota</taxon>
        <taxon>Actinomycetes</taxon>
        <taxon>Micromonosporales</taxon>
        <taxon>Micromonosporaceae</taxon>
        <taxon>Actinoplanes</taxon>
    </lineage>
</organism>
<dbReference type="RefSeq" id="WP_203805312.1">
    <property type="nucleotide sequence ID" value="NZ_BAAAQE010000117.1"/>
</dbReference>
<dbReference type="Gene3D" id="3.30.1780.10">
    <property type="entry name" value="ornithine cyclodeaminase, domain 1"/>
    <property type="match status" value="1"/>
</dbReference>
<accession>A0ABQ3XLC9</accession>
<dbReference type="SUPFAM" id="SSF51735">
    <property type="entry name" value="NAD(P)-binding Rossmann-fold domains"/>
    <property type="match status" value="1"/>
</dbReference>
<dbReference type="InterPro" id="IPR003462">
    <property type="entry name" value="ODC_Mu_crystall"/>
</dbReference>
<evidence type="ECO:0000313" key="2">
    <source>
        <dbReference type="Proteomes" id="UP000612282"/>
    </source>
</evidence>
<dbReference type="Proteomes" id="UP000612282">
    <property type="component" value="Unassembled WGS sequence"/>
</dbReference>
<keyword evidence="2" id="KW-1185">Reference proteome</keyword>
<protein>
    <recommendedName>
        <fullName evidence="3">Ornithine cyclodeaminase</fullName>
    </recommendedName>
</protein>
<dbReference type="InterPro" id="IPR023401">
    <property type="entry name" value="ODC_N"/>
</dbReference>
<reference evidence="1 2" key="1">
    <citation type="submission" date="2021-01" db="EMBL/GenBank/DDBJ databases">
        <title>Whole genome shotgun sequence of Actinoplanes couchii NBRC 106145.</title>
        <authorList>
            <person name="Komaki H."/>
            <person name="Tamura T."/>
        </authorList>
    </citation>
    <scope>NUCLEOTIDE SEQUENCE [LARGE SCALE GENOMIC DNA]</scope>
    <source>
        <strain evidence="1 2">NBRC 106145</strain>
    </source>
</reference>
<gene>
    <name evidence="1" type="ORF">Aco03nite_077230</name>
</gene>
<dbReference type="PANTHER" id="PTHR13812">
    <property type="entry name" value="KETIMINE REDUCTASE MU-CRYSTALLIN"/>
    <property type="match status" value="1"/>
</dbReference>
<evidence type="ECO:0008006" key="3">
    <source>
        <dbReference type="Google" id="ProtNLM"/>
    </source>
</evidence>
<name>A0ABQ3XLC9_9ACTN</name>
<proteinExistence type="predicted"/>
<dbReference type="PIRSF" id="PIRSF001439">
    <property type="entry name" value="CryM"/>
    <property type="match status" value="1"/>
</dbReference>
<dbReference type="Pfam" id="PF02423">
    <property type="entry name" value="OCD_Mu_crystall"/>
    <property type="match status" value="1"/>
</dbReference>
<sequence>MTIPFLTADRLAALATYPDVVGFLERALRSGEVDPEVDSPRLFSPAPRGEFLVMPTSGQTWSGVKLLTIAPENPARGLPKIQGVYTLFASDDLAPRVLMDAVELTLLRTPATTVTAIKHLLAAGPDLGPEPIRVVVVGTGPQAERHLHCLSAVLDRPLDVAVTGRRPGAAEAFAERMSGHEGLAVRAGTPDDVRDAAVVLCVTSSSTPVLDDALVAADAVVAAIGSHGAQRAELPAALVRRGDVAVEARASAMREAGNLLQARTGEEWSALPVANLSDLVNGRFERTPGRPAIFSGVGMAWEDLVVATALYQRHQETDGQ</sequence>
<dbReference type="Gene3D" id="3.40.50.720">
    <property type="entry name" value="NAD(P)-binding Rossmann-like Domain"/>
    <property type="match status" value="1"/>
</dbReference>
<evidence type="ECO:0000313" key="1">
    <source>
        <dbReference type="EMBL" id="GID59319.1"/>
    </source>
</evidence>